<feature type="coiled-coil region" evidence="1">
    <location>
        <begin position="45"/>
        <end position="76"/>
    </location>
</feature>
<dbReference type="AlphaFoldDB" id="A0A949TW81"/>
<feature type="region of interest" description="Disordered" evidence="2">
    <location>
        <begin position="77"/>
        <end position="176"/>
    </location>
</feature>
<evidence type="ECO:0000256" key="2">
    <source>
        <dbReference type="SAM" id="MobiDB-lite"/>
    </source>
</evidence>
<sequence>MQTRKKAAIEAVIKTRQEAAQYVTAVKDAKKALEKAQKFGDTQAIQTSENTLKQAQDALNTENQKLSQSIEAKKEAIKGGVGQLKKQSRQAGNNQTNSTANSTGTTTQTDNSTAPVTTTPTSTNTSTATNTSSTATDNTTVTNNTNTDTIVYKNKGQEMKAQKANSASHGSNSKDQ</sequence>
<dbReference type="Proteomes" id="UP000694308">
    <property type="component" value="Unassembled WGS sequence"/>
</dbReference>
<comment type="caution">
    <text evidence="3">The sequence shown here is derived from an EMBL/GenBank/DDBJ whole genome shotgun (WGS) entry which is preliminary data.</text>
</comment>
<reference evidence="3" key="1">
    <citation type="submission" date="2020-12" db="EMBL/GenBank/DDBJ databases">
        <title>Clostridium thailandense sp. nov., a novel acetogenic bacterium isolated from peat land soil in Thailand.</title>
        <authorList>
            <person name="Chaikitkaew S."/>
            <person name="Birkeland N.K."/>
        </authorList>
    </citation>
    <scope>NUCLEOTIDE SEQUENCE</scope>
    <source>
        <strain evidence="3">PL3</strain>
    </source>
</reference>
<accession>A0A949TW81</accession>
<evidence type="ECO:0000313" key="3">
    <source>
        <dbReference type="EMBL" id="MBV7272605.1"/>
    </source>
</evidence>
<keyword evidence="4" id="KW-1185">Reference proteome</keyword>
<name>A0A949TW81_9CLOT</name>
<feature type="compositionally biased region" description="Low complexity" evidence="2">
    <location>
        <begin position="90"/>
        <end position="149"/>
    </location>
</feature>
<organism evidence="3 4">
    <name type="scientific">Clostridium thailandense</name>
    <dbReference type="NCBI Taxonomy" id="2794346"/>
    <lineage>
        <taxon>Bacteria</taxon>
        <taxon>Bacillati</taxon>
        <taxon>Bacillota</taxon>
        <taxon>Clostridia</taxon>
        <taxon>Eubacteriales</taxon>
        <taxon>Clostridiaceae</taxon>
        <taxon>Clostridium</taxon>
    </lineage>
</organism>
<keyword evidence="1" id="KW-0175">Coiled coil</keyword>
<dbReference type="EMBL" id="JAEEGC010000027">
    <property type="protein sequence ID" value="MBV7272605.1"/>
    <property type="molecule type" value="Genomic_DNA"/>
</dbReference>
<protein>
    <submittedName>
        <fullName evidence="3">Uncharacterized protein</fullName>
    </submittedName>
</protein>
<proteinExistence type="predicted"/>
<evidence type="ECO:0000256" key="1">
    <source>
        <dbReference type="SAM" id="Coils"/>
    </source>
</evidence>
<feature type="compositionally biased region" description="Polar residues" evidence="2">
    <location>
        <begin position="163"/>
        <end position="176"/>
    </location>
</feature>
<dbReference type="RefSeq" id="WP_218319641.1">
    <property type="nucleotide sequence ID" value="NZ_JAEEGC010000027.1"/>
</dbReference>
<gene>
    <name evidence="3" type="ORF">I6U48_06690</name>
</gene>
<evidence type="ECO:0000313" key="4">
    <source>
        <dbReference type="Proteomes" id="UP000694308"/>
    </source>
</evidence>